<keyword evidence="6" id="KW-0256">Endoplasmic reticulum</keyword>
<evidence type="ECO:0000256" key="7">
    <source>
        <dbReference type="ARBA" id="ARBA00022989"/>
    </source>
</evidence>
<feature type="transmembrane region" description="Helical" evidence="9">
    <location>
        <begin position="266"/>
        <end position="284"/>
    </location>
</feature>
<dbReference type="AlphaFoldDB" id="A0A9P6H2P2"/>
<evidence type="ECO:0000256" key="2">
    <source>
        <dbReference type="ARBA" id="ARBA00004687"/>
    </source>
</evidence>
<feature type="transmembrane region" description="Helical" evidence="9">
    <location>
        <begin position="362"/>
        <end position="388"/>
    </location>
</feature>
<dbReference type="Proteomes" id="UP000736335">
    <property type="component" value="Unassembled WGS sequence"/>
</dbReference>
<accession>A0A9P6H2P2</accession>
<dbReference type="PANTHER" id="PTHR13121:SF0">
    <property type="entry name" value="PHOSPHATIDYLINOSITOL GLYCAN ANCHOR BIOSYNTHESIS CLASS U PROTEIN"/>
    <property type="match status" value="1"/>
</dbReference>
<evidence type="ECO:0000256" key="3">
    <source>
        <dbReference type="ARBA" id="ARBA00010026"/>
    </source>
</evidence>
<proteinExistence type="inferred from homology"/>
<evidence type="ECO:0000256" key="5">
    <source>
        <dbReference type="ARBA" id="ARBA00022692"/>
    </source>
</evidence>
<evidence type="ECO:0000256" key="9">
    <source>
        <dbReference type="SAM" id="Phobius"/>
    </source>
</evidence>
<dbReference type="InterPro" id="IPR009600">
    <property type="entry name" value="PIG-U"/>
</dbReference>
<dbReference type="GO" id="GO:0042765">
    <property type="term" value="C:GPI-anchor transamidase complex"/>
    <property type="evidence" value="ECO:0007669"/>
    <property type="project" value="InterPro"/>
</dbReference>
<feature type="transmembrane region" description="Helical" evidence="9">
    <location>
        <begin position="157"/>
        <end position="185"/>
    </location>
</feature>
<evidence type="ECO:0000256" key="8">
    <source>
        <dbReference type="ARBA" id="ARBA00023136"/>
    </source>
</evidence>
<reference evidence="10" key="2">
    <citation type="submission" date="2020-11" db="EMBL/GenBank/DDBJ databases">
        <authorList>
            <consortium name="DOE Joint Genome Institute"/>
            <person name="Kuo A."/>
            <person name="Miyauchi S."/>
            <person name="Kiss E."/>
            <person name="Drula E."/>
            <person name="Kohler A."/>
            <person name="Sanchez-Garcia M."/>
            <person name="Andreopoulos B."/>
            <person name="Barry K.W."/>
            <person name="Bonito G."/>
            <person name="Buee M."/>
            <person name="Carver A."/>
            <person name="Chen C."/>
            <person name="Cichocki N."/>
            <person name="Clum A."/>
            <person name="Culley D."/>
            <person name="Crous P.W."/>
            <person name="Fauchery L."/>
            <person name="Girlanda M."/>
            <person name="Hayes R."/>
            <person name="Keri Z."/>
            <person name="Labutti K."/>
            <person name="Lipzen A."/>
            <person name="Lombard V."/>
            <person name="Magnuson J."/>
            <person name="Maillard F."/>
            <person name="Morin E."/>
            <person name="Murat C."/>
            <person name="Nolan M."/>
            <person name="Ohm R."/>
            <person name="Pangilinan J."/>
            <person name="Pereira M."/>
            <person name="Perotto S."/>
            <person name="Peter M."/>
            <person name="Riley R."/>
            <person name="Sitrit Y."/>
            <person name="Stielow B."/>
            <person name="Szollosi G."/>
            <person name="Zifcakova L."/>
            <person name="Stursova M."/>
            <person name="Spatafora J.W."/>
            <person name="Tedersoo L."/>
            <person name="Vaario L.-M."/>
            <person name="Yamada A."/>
            <person name="Yan M."/>
            <person name="Wang P."/>
            <person name="Xu J."/>
            <person name="Bruns T."/>
            <person name="Baldrian P."/>
            <person name="Vilgalys R."/>
            <person name="Henrissat B."/>
            <person name="Grigoriev I.V."/>
            <person name="Hibbett D."/>
            <person name="Nagy L.G."/>
            <person name="Martin F.M."/>
        </authorList>
    </citation>
    <scope>NUCLEOTIDE SEQUENCE</scope>
    <source>
        <strain evidence="10">UH-Tt-Lm1</strain>
    </source>
</reference>
<name>A0A9P6H2P2_9AGAM</name>
<dbReference type="EMBL" id="WIUZ02000030">
    <property type="protein sequence ID" value="KAF9777637.1"/>
    <property type="molecule type" value="Genomic_DNA"/>
</dbReference>
<evidence type="ECO:0000256" key="1">
    <source>
        <dbReference type="ARBA" id="ARBA00004477"/>
    </source>
</evidence>
<dbReference type="GO" id="GO:0006506">
    <property type="term" value="P:GPI anchor biosynthetic process"/>
    <property type="evidence" value="ECO:0007669"/>
    <property type="project" value="UniProtKB-KW"/>
</dbReference>
<dbReference type="Pfam" id="PF06728">
    <property type="entry name" value="PIG-U"/>
    <property type="match status" value="1"/>
</dbReference>
<dbReference type="PANTHER" id="PTHR13121">
    <property type="entry name" value="GPI TRANSAMIDASE COMPONENT PIG-U"/>
    <property type="match status" value="1"/>
</dbReference>
<reference evidence="10" key="1">
    <citation type="journal article" date="2020" name="Nat. Commun.">
        <title>Large-scale genome sequencing of mycorrhizal fungi provides insights into the early evolution of symbiotic traits.</title>
        <authorList>
            <person name="Miyauchi S."/>
            <person name="Kiss E."/>
            <person name="Kuo A."/>
            <person name="Drula E."/>
            <person name="Kohler A."/>
            <person name="Sanchez-Garcia M."/>
            <person name="Morin E."/>
            <person name="Andreopoulos B."/>
            <person name="Barry K.W."/>
            <person name="Bonito G."/>
            <person name="Buee M."/>
            <person name="Carver A."/>
            <person name="Chen C."/>
            <person name="Cichocki N."/>
            <person name="Clum A."/>
            <person name="Culley D."/>
            <person name="Crous P.W."/>
            <person name="Fauchery L."/>
            <person name="Girlanda M."/>
            <person name="Hayes R.D."/>
            <person name="Keri Z."/>
            <person name="LaButti K."/>
            <person name="Lipzen A."/>
            <person name="Lombard V."/>
            <person name="Magnuson J."/>
            <person name="Maillard F."/>
            <person name="Murat C."/>
            <person name="Nolan M."/>
            <person name="Ohm R.A."/>
            <person name="Pangilinan J."/>
            <person name="Pereira M.F."/>
            <person name="Perotto S."/>
            <person name="Peter M."/>
            <person name="Pfister S."/>
            <person name="Riley R."/>
            <person name="Sitrit Y."/>
            <person name="Stielow J.B."/>
            <person name="Szollosi G."/>
            <person name="Zifcakova L."/>
            <person name="Stursova M."/>
            <person name="Spatafora J.W."/>
            <person name="Tedersoo L."/>
            <person name="Vaario L.M."/>
            <person name="Yamada A."/>
            <person name="Yan M."/>
            <person name="Wang P."/>
            <person name="Xu J."/>
            <person name="Bruns T."/>
            <person name="Baldrian P."/>
            <person name="Vilgalys R."/>
            <person name="Dunand C."/>
            <person name="Henrissat B."/>
            <person name="Grigoriev I.V."/>
            <person name="Hibbett D."/>
            <person name="Nagy L.G."/>
            <person name="Martin F.M."/>
        </authorList>
    </citation>
    <scope>NUCLEOTIDE SEQUENCE</scope>
    <source>
        <strain evidence="10">UH-Tt-Lm1</strain>
    </source>
</reference>
<gene>
    <name evidence="10" type="ORF">BJ322DRAFT_1095760</name>
</gene>
<keyword evidence="4" id="KW-0337">GPI-anchor biosynthesis</keyword>
<comment type="subcellular location">
    <subcellularLocation>
        <location evidence="1">Endoplasmic reticulum membrane</location>
        <topology evidence="1">Multi-pass membrane protein</topology>
    </subcellularLocation>
</comment>
<keyword evidence="8 9" id="KW-0472">Membrane</keyword>
<keyword evidence="7 9" id="KW-1133">Transmembrane helix</keyword>
<comment type="pathway">
    <text evidence="2">Glycolipid biosynthesis; glycosylphosphatidylinositol-anchor biosynthesis.</text>
</comment>
<evidence type="ECO:0000313" key="11">
    <source>
        <dbReference type="Proteomes" id="UP000736335"/>
    </source>
</evidence>
<feature type="transmembrane region" description="Helical" evidence="9">
    <location>
        <begin position="291"/>
        <end position="310"/>
    </location>
</feature>
<keyword evidence="11" id="KW-1185">Reference proteome</keyword>
<dbReference type="OrthoDB" id="549017at2759"/>
<evidence type="ECO:0000256" key="4">
    <source>
        <dbReference type="ARBA" id="ARBA00022502"/>
    </source>
</evidence>
<feature type="transmembrane region" description="Helical" evidence="9">
    <location>
        <begin position="330"/>
        <end position="350"/>
    </location>
</feature>
<organism evidence="10 11">
    <name type="scientific">Thelephora terrestris</name>
    <dbReference type="NCBI Taxonomy" id="56493"/>
    <lineage>
        <taxon>Eukaryota</taxon>
        <taxon>Fungi</taxon>
        <taxon>Dikarya</taxon>
        <taxon>Basidiomycota</taxon>
        <taxon>Agaricomycotina</taxon>
        <taxon>Agaricomycetes</taxon>
        <taxon>Thelephorales</taxon>
        <taxon>Thelephoraceae</taxon>
        <taxon>Thelephora</taxon>
    </lineage>
</organism>
<dbReference type="GO" id="GO:0016255">
    <property type="term" value="P:attachment of GPI anchor to protein"/>
    <property type="evidence" value="ECO:0007669"/>
    <property type="project" value="InterPro"/>
</dbReference>
<sequence length="404" mass="44789">MDVDLAFGGLVAARLLLAFAPLPEQFKFDHLLSSPLTSNLRLHEGVYLFKNGVDPYSGGIFYQSPLYLSVFSTLLPLNRVSSPVIWTLVDAVSAYALVQTWRARSGVGKSKRDALLAAFYLFNPYLFLPSLAFSTSSISNMLHLLSIMFAARGETSPALFCLAALVHVSLSSILLVLPVIMLILGQPKSGLADPKPISINFKKGRAIGLEFLGHFSVLTLTSTLVSGGFQWMRQTWFVELSLLDLTPNPGLWWYFFTEMFDHFRPFFLMAFSVHLLIYIAPVCIKFQYDPLYAAFILTGVLGTVKAYPTLSDPGLFLTMTSLFPEILPYLRYPVVTSLIHLHASLLLPLFNHLWLSQGTGNANFFYASTLVFGIGNGVALMDCVWAGLRIALGETKEGYDVIQQ</sequence>
<comment type="similarity">
    <text evidence="3">Belongs to the PIGU family.</text>
</comment>
<feature type="transmembrane region" description="Helical" evidence="9">
    <location>
        <begin position="206"/>
        <end position="232"/>
    </location>
</feature>
<evidence type="ECO:0000313" key="10">
    <source>
        <dbReference type="EMBL" id="KAF9777637.1"/>
    </source>
</evidence>
<evidence type="ECO:0000256" key="6">
    <source>
        <dbReference type="ARBA" id="ARBA00022824"/>
    </source>
</evidence>
<feature type="transmembrane region" description="Helical" evidence="9">
    <location>
        <begin position="114"/>
        <end position="137"/>
    </location>
</feature>
<comment type="caution">
    <text evidence="10">The sequence shown here is derived from an EMBL/GenBank/DDBJ whole genome shotgun (WGS) entry which is preliminary data.</text>
</comment>
<protein>
    <submittedName>
        <fullName evidence="10">PIG-U-domain-containing protein</fullName>
    </submittedName>
</protein>
<keyword evidence="5 9" id="KW-0812">Transmembrane</keyword>